<reference evidence="2" key="1">
    <citation type="journal article" date="2014" name="Genome Announc.">
        <title>Draft genome sequence of Colletotrichum sublineola, a destructive pathogen of cultivated sorghum.</title>
        <authorList>
            <person name="Baroncelli R."/>
            <person name="Sanz-Martin J.M."/>
            <person name="Rech G.E."/>
            <person name="Sukno S.A."/>
            <person name="Thon M.R."/>
        </authorList>
    </citation>
    <scope>NUCLEOTIDE SEQUENCE [LARGE SCALE GENOMIC DNA]</scope>
    <source>
        <strain evidence="2">TX430BB</strain>
    </source>
</reference>
<evidence type="ECO:0000313" key="2">
    <source>
        <dbReference type="Proteomes" id="UP000027238"/>
    </source>
</evidence>
<evidence type="ECO:0000313" key="1">
    <source>
        <dbReference type="EMBL" id="KDN64303.1"/>
    </source>
</evidence>
<dbReference type="EMBL" id="JMSE01001144">
    <property type="protein sequence ID" value="KDN64303.1"/>
    <property type="molecule type" value="Genomic_DNA"/>
</dbReference>
<protein>
    <submittedName>
        <fullName evidence="1">Uncharacterized protein</fullName>
    </submittedName>
</protein>
<proteinExistence type="predicted"/>
<name>A0A066X592_COLSU</name>
<dbReference type="eggNOG" id="ENOG502T4HM">
    <property type="taxonomic scope" value="Eukaryota"/>
</dbReference>
<keyword evidence="2" id="KW-1185">Reference proteome</keyword>
<organism evidence="1 2">
    <name type="scientific">Colletotrichum sublineola</name>
    <name type="common">Sorghum anthracnose fungus</name>
    <dbReference type="NCBI Taxonomy" id="1173701"/>
    <lineage>
        <taxon>Eukaryota</taxon>
        <taxon>Fungi</taxon>
        <taxon>Dikarya</taxon>
        <taxon>Ascomycota</taxon>
        <taxon>Pezizomycotina</taxon>
        <taxon>Sordariomycetes</taxon>
        <taxon>Hypocreomycetidae</taxon>
        <taxon>Glomerellales</taxon>
        <taxon>Glomerellaceae</taxon>
        <taxon>Colletotrichum</taxon>
        <taxon>Colletotrichum graminicola species complex</taxon>
    </lineage>
</organism>
<sequence length="309" mass="35289">METSTDDFELKKSMMSSQIRTLRDVMEGQFRRTLTQLVETHENDRKGNFNRFLIRASLNHSADVFRQLESSIRDEFPKYISALNYFQGGSVSIRFTNDPPPGGWEPMLVDMDQIFGPVDSPVTDVPNDLIFEDGCFLREWTNPTIKQASADEPQRLLTPKRVGGFIKTSVATRKIPDNPSWAFSYDLGEGLRYFILECPIRGCQVSFSTNPLKNKLAATHFEQCNVPFSDEEDIVRRFARQCESTSATYAQDLNEVTCAQTSPKNFAHTHNPLYQYSLSERTMRPRKSLRPGLTTTTGKCRVRERNTTA</sequence>
<accession>A0A066X592</accession>
<gene>
    <name evidence="1" type="ORF">CSUB01_08108</name>
</gene>
<dbReference type="Proteomes" id="UP000027238">
    <property type="component" value="Unassembled WGS sequence"/>
</dbReference>
<comment type="caution">
    <text evidence="1">The sequence shown here is derived from an EMBL/GenBank/DDBJ whole genome shotgun (WGS) entry which is preliminary data.</text>
</comment>
<dbReference type="OMA" id="ETHENDR"/>
<dbReference type="OrthoDB" id="4712560at2759"/>
<dbReference type="AlphaFoldDB" id="A0A066X592"/>
<dbReference type="HOGENOM" id="CLU_900196_0_0_1"/>